<evidence type="ECO:0000313" key="1">
    <source>
        <dbReference type="EMBL" id="KAG0412935.1"/>
    </source>
</evidence>
<proteinExistence type="predicted"/>
<dbReference type="EMBL" id="JABSTQ010011307">
    <property type="protein sequence ID" value="KAG0412935.1"/>
    <property type="molecule type" value="Genomic_DNA"/>
</dbReference>
<accession>A0AC60P0H4</accession>
<reference evidence="1 2" key="1">
    <citation type="journal article" date="2020" name="Cell">
        <title>Large-Scale Comparative Analyses of Tick Genomes Elucidate Their Genetic Diversity and Vector Capacities.</title>
        <authorList>
            <consortium name="Tick Genome and Microbiome Consortium (TIGMIC)"/>
            <person name="Jia N."/>
            <person name="Wang J."/>
            <person name="Shi W."/>
            <person name="Du L."/>
            <person name="Sun Y."/>
            <person name="Zhan W."/>
            <person name="Jiang J.F."/>
            <person name="Wang Q."/>
            <person name="Zhang B."/>
            <person name="Ji P."/>
            <person name="Bell-Sakyi L."/>
            <person name="Cui X.M."/>
            <person name="Yuan T.T."/>
            <person name="Jiang B.G."/>
            <person name="Yang W.F."/>
            <person name="Lam T.T."/>
            <person name="Chang Q.C."/>
            <person name="Ding S.J."/>
            <person name="Wang X.J."/>
            <person name="Zhu J.G."/>
            <person name="Ruan X.D."/>
            <person name="Zhao L."/>
            <person name="Wei J.T."/>
            <person name="Ye R.Z."/>
            <person name="Que T.C."/>
            <person name="Du C.H."/>
            <person name="Zhou Y.H."/>
            <person name="Cheng J.X."/>
            <person name="Dai P.F."/>
            <person name="Guo W.B."/>
            <person name="Han X.H."/>
            <person name="Huang E.J."/>
            <person name="Li L.F."/>
            <person name="Wei W."/>
            <person name="Gao Y.C."/>
            <person name="Liu J.Z."/>
            <person name="Shao H.Z."/>
            <person name="Wang X."/>
            <person name="Wang C.C."/>
            <person name="Yang T.C."/>
            <person name="Huo Q.B."/>
            <person name="Li W."/>
            <person name="Chen H.Y."/>
            <person name="Chen S.E."/>
            <person name="Zhou L.G."/>
            <person name="Ni X.B."/>
            <person name="Tian J.H."/>
            <person name="Sheng Y."/>
            <person name="Liu T."/>
            <person name="Pan Y.S."/>
            <person name="Xia L.Y."/>
            <person name="Li J."/>
            <person name="Zhao F."/>
            <person name="Cao W.C."/>
        </authorList>
    </citation>
    <scope>NUCLEOTIDE SEQUENCE [LARGE SCALE GENOMIC DNA]</scope>
    <source>
        <strain evidence="1">Iper-2018</strain>
    </source>
</reference>
<name>A0AC60P0H4_IXOPE</name>
<sequence>MGCSLSPILEDHVYPHPDDITSWFEDMRLWPAVQSPDIIYYLVNTKACDLQEVKAYRSLESYNYLQSGKVGKLEVHQINAELCFVKGTVARSQSVNQPTHAAWACARYSGEVVTGGCTCMAGQAKVCSHVGAILWKVDMAVTKGLTGIACTDVAAQWNQGTKHNVEPARLGDISFRLQKMTVDPAPTRLPVRPLLMAMDEQQLAALHRNSPFQDLFNITASMAGVPAADESTPLSPPSFQELPQRIATGRVRGYLARAPLAPTRGSNPPRVGEQAESICFARRSNAKPELVLSTDWPR</sequence>
<keyword evidence="2" id="KW-1185">Reference proteome</keyword>
<protein>
    <submittedName>
        <fullName evidence="1">Uncharacterized protein</fullName>
    </submittedName>
</protein>
<organism evidence="1 2">
    <name type="scientific">Ixodes persulcatus</name>
    <name type="common">Taiga tick</name>
    <dbReference type="NCBI Taxonomy" id="34615"/>
    <lineage>
        <taxon>Eukaryota</taxon>
        <taxon>Metazoa</taxon>
        <taxon>Ecdysozoa</taxon>
        <taxon>Arthropoda</taxon>
        <taxon>Chelicerata</taxon>
        <taxon>Arachnida</taxon>
        <taxon>Acari</taxon>
        <taxon>Parasitiformes</taxon>
        <taxon>Ixodida</taxon>
        <taxon>Ixodoidea</taxon>
        <taxon>Ixodidae</taxon>
        <taxon>Ixodinae</taxon>
        <taxon>Ixodes</taxon>
    </lineage>
</organism>
<dbReference type="Proteomes" id="UP000805193">
    <property type="component" value="Unassembled WGS sequence"/>
</dbReference>
<gene>
    <name evidence="1" type="ORF">HPB47_009904</name>
</gene>
<comment type="caution">
    <text evidence="1">The sequence shown here is derived from an EMBL/GenBank/DDBJ whole genome shotgun (WGS) entry which is preliminary data.</text>
</comment>
<evidence type="ECO:0000313" key="2">
    <source>
        <dbReference type="Proteomes" id="UP000805193"/>
    </source>
</evidence>